<keyword evidence="1" id="KW-0812">Transmembrane</keyword>
<dbReference type="Pfam" id="PF17453">
    <property type="entry name" value="Sigma_M_inh"/>
    <property type="match status" value="1"/>
</dbReference>
<dbReference type="EMBL" id="LFXJ01000005">
    <property type="protein sequence ID" value="KMY33133.1"/>
    <property type="molecule type" value="Genomic_DNA"/>
</dbReference>
<dbReference type="RefSeq" id="WP_049666981.1">
    <property type="nucleotide sequence ID" value="NZ_JBIVOC010000012.1"/>
</dbReference>
<name>A0A0K9FG09_9BACI</name>
<dbReference type="PATRIC" id="fig|582475.4.peg.2426"/>
<dbReference type="Proteomes" id="UP000037326">
    <property type="component" value="Unassembled WGS sequence"/>
</dbReference>
<feature type="transmembrane region" description="Helical" evidence="1">
    <location>
        <begin position="12"/>
        <end position="33"/>
    </location>
</feature>
<evidence type="ECO:0000256" key="1">
    <source>
        <dbReference type="SAM" id="Phobius"/>
    </source>
</evidence>
<dbReference type="AlphaFoldDB" id="A0A0K9FG09"/>
<organism evidence="2 3">
    <name type="scientific">Lysinibacillus xylanilyticus</name>
    <dbReference type="NCBI Taxonomy" id="582475"/>
    <lineage>
        <taxon>Bacteria</taxon>
        <taxon>Bacillati</taxon>
        <taxon>Bacillota</taxon>
        <taxon>Bacilli</taxon>
        <taxon>Bacillales</taxon>
        <taxon>Bacillaceae</taxon>
        <taxon>Lysinibacillus</taxon>
    </lineage>
</organism>
<keyword evidence="1" id="KW-0472">Membrane</keyword>
<keyword evidence="1" id="KW-1133">Transmembrane helix</keyword>
<sequence length="98" mass="11018">MELVTLKRFEKGFVTAGWFGVIGGLCLLLLLNITLLTNIYITTKNLFLFIYLTAPLSVIALFSKKSRSLGLWGLSIELFIIIFTVIFFGLGWIVTPFP</sequence>
<gene>
    <name evidence="2" type="ORF">ACZ11_13800</name>
</gene>
<comment type="caution">
    <text evidence="2">The sequence shown here is derived from an EMBL/GenBank/DDBJ whole genome shotgun (WGS) entry which is preliminary data.</text>
</comment>
<dbReference type="GeneID" id="96599304"/>
<protein>
    <submittedName>
        <fullName evidence="2">Uncharacterized protein</fullName>
    </submittedName>
</protein>
<evidence type="ECO:0000313" key="3">
    <source>
        <dbReference type="Proteomes" id="UP000037326"/>
    </source>
</evidence>
<evidence type="ECO:0000313" key="2">
    <source>
        <dbReference type="EMBL" id="KMY33133.1"/>
    </source>
</evidence>
<proteinExistence type="predicted"/>
<feature type="transmembrane region" description="Helical" evidence="1">
    <location>
        <begin position="69"/>
        <end position="94"/>
    </location>
</feature>
<dbReference type="OrthoDB" id="2453467at2"/>
<reference evidence="3" key="1">
    <citation type="submission" date="2015-07" db="EMBL/GenBank/DDBJ databases">
        <authorList>
            <consortium name="Consortium for Microbial Forensics and Genomics (microFORGE)"/>
            <person name="Knight B.M."/>
            <person name="Roberts D.P."/>
            <person name="Lin D."/>
            <person name="Hari K."/>
            <person name="Fletcher J."/>
            <person name="Melcher U."/>
            <person name="Blagden T."/>
            <person name="Winegar R.A."/>
        </authorList>
    </citation>
    <scope>NUCLEOTIDE SEQUENCE [LARGE SCALE GENOMIC DNA]</scope>
    <source>
        <strain evidence="3">DSM 23493</strain>
    </source>
</reference>
<dbReference type="InterPro" id="IPR020496">
    <property type="entry name" value="YhdK"/>
</dbReference>
<feature type="transmembrane region" description="Helical" evidence="1">
    <location>
        <begin position="45"/>
        <end position="62"/>
    </location>
</feature>
<accession>A0A0K9FG09</accession>